<gene>
    <name evidence="9" type="ORF">A3C20_03415</name>
</gene>
<dbReference type="PANTHER" id="PTHR17224">
    <property type="entry name" value="PEPTIDYL-TRNA HYDROLASE"/>
    <property type="match status" value="1"/>
</dbReference>
<comment type="catalytic activity">
    <reaction evidence="7">
        <text>an N-acyl-L-alpha-aminoacyl-tRNA + H2O = an N-acyl-L-amino acid + a tRNA + H(+)</text>
        <dbReference type="Rhea" id="RHEA:54448"/>
        <dbReference type="Rhea" id="RHEA-COMP:10123"/>
        <dbReference type="Rhea" id="RHEA-COMP:13883"/>
        <dbReference type="ChEBI" id="CHEBI:15377"/>
        <dbReference type="ChEBI" id="CHEBI:15378"/>
        <dbReference type="ChEBI" id="CHEBI:59874"/>
        <dbReference type="ChEBI" id="CHEBI:78442"/>
        <dbReference type="ChEBI" id="CHEBI:138191"/>
        <dbReference type="EC" id="3.1.1.29"/>
    </reaction>
</comment>
<dbReference type="PROSITE" id="PS01195">
    <property type="entry name" value="PEPT_TRNA_HYDROL_1"/>
    <property type="match status" value="1"/>
</dbReference>
<name>A0A1F6E623_9BACT</name>
<dbReference type="InterPro" id="IPR018171">
    <property type="entry name" value="Pept_tRNA_hydro_CS"/>
</dbReference>
<organism evidence="9 10">
    <name type="scientific">Candidatus Kaiserbacteria bacterium RIFCSPHIGHO2_02_FULL_55_25</name>
    <dbReference type="NCBI Taxonomy" id="1798498"/>
    <lineage>
        <taxon>Bacteria</taxon>
        <taxon>Candidatus Kaiseribacteriota</taxon>
    </lineage>
</organism>
<dbReference type="GO" id="GO:0000049">
    <property type="term" value="F:tRNA binding"/>
    <property type="evidence" value="ECO:0007669"/>
    <property type="project" value="UniProtKB-KW"/>
</dbReference>
<dbReference type="EMBL" id="MFLL01000018">
    <property type="protein sequence ID" value="OGG69155.1"/>
    <property type="molecule type" value="Genomic_DNA"/>
</dbReference>
<dbReference type="Gene3D" id="3.40.50.1470">
    <property type="entry name" value="Peptidyl-tRNA hydrolase"/>
    <property type="match status" value="1"/>
</dbReference>
<dbReference type="PANTHER" id="PTHR17224:SF1">
    <property type="entry name" value="PEPTIDYL-TRNA HYDROLASE"/>
    <property type="match status" value="1"/>
</dbReference>
<sequence>MSWVIVGLGNPGEEYTQTRHNTGRMALEFFAKQCGVSAWKEDKKSNSLTTGASVGKNMLALVLPNTFMNKSGAALIKFVKSVKAAERLVVVYDDLDLPLGTMKLSFDRGSGGHKGIESIARTLKTKRFVRIRIGVSPATATGKLKKPVGEKEVVDFILTRCKAHELDELKKVFKKASLAIETIVSEGREIAMNRFNS</sequence>
<dbReference type="SUPFAM" id="SSF53178">
    <property type="entry name" value="Peptidyl-tRNA hydrolase-like"/>
    <property type="match status" value="1"/>
</dbReference>
<protein>
    <recommendedName>
        <fullName evidence="6 7">Peptidyl-tRNA hydrolase</fullName>
        <ecNumber evidence="1 7">3.1.1.29</ecNumber>
    </recommendedName>
</protein>
<keyword evidence="2" id="KW-0820">tRNA-binding</keyword>
<reference evidence="9 10" key="1">
    <citation type="journal article" date="2016" name="Nat. Commun.">
        <title>Thousands of microbial genomes shed light on interconnected biogeochemical processes in an aquifer system.</title>
        <authorList>
            <person name="Anantharaman K."/>
            <person name="Brown C.T."/>
            <person name="Hug L.A."/>
            <person name="Sharon I."/>
            <person name="Castelle C.J."/>
            <person name="Probst A.J."/>
            <person name="Thomas B.C."/>
            <person name="Singh A."/>
            <person name="Wilkins M.J."/>
            <person name="Karaoz U."/>
            <person name="Brodie E.L."/>
            <person name="Williams K.H."/>
            <person name="Hubbard S.S."/>
            <person name="Banfield J.F."/>
        </authorList>
    </citation>
    <scope>NUCLEOTIDE SEQUENCE [LARGE SCALE GENOMIC DNA]</scope>
</reference>
<evidence type="ECO:0000256" key="3">
    <source>
        <dbReference type="ARBA" id="ARBA00022801"/>
    </source>
</evidence>
<evidence type="ECO:0000256" key="2">
    <source>
        <dbReference type="ARBA" id="ARBA00022555"/>
    </source>
</evidence>
<dbReference type="Pfam" id="PF01195">
    <property type="entry name" value="Pept_tRNA_hydro"/>
    <property type="match status" value="1"/>
</dbReference>
<evidence type="ECO:0000256" key="5">
    <source>
        <dbReference type="ARBA" id="ARBA00038063"/>
    </source>
</evidence>
<dbReference type="InterPro" id="IPR036416">
    <property type="entry name" value="Pept_tRNA_hydro_sf"/>
</dbReference>
<dbReference type="GO" id="GO:0004045">
    <property type="term" value="F:peptidyl-tRNA hydrolase activity"/>
    <property type="evidence" value="ECO:0007669"/>
    <property type="project" value="UniProtKB-EC"/>
</dbReference>
<dbReference type="AlphaFoldDB" id="A0A1F6E623"/>
<dbReference type="InterPro" id="IPR001328">
    <property type="entry name" value="Pept_tRNA_hydro"/>
</dbReference>
<comment type="caution">
    <text evidence="9">The sequence shown here is derived from an EMBL/GenBank/DDBJ whole genome shotgun (WGS) entry which is preliminary data.</text>
</comment>
<evidence type="ECO:0000256" key="7">
    <source>
        <dbReference type="RuleBase" id="RU000673"/>
    </source>
</evidence>
<proteinExistence type="inferred from homology"/>
<keyword evidence="3 7" id="KW-0378">Hydrolase</keyword>
<evidence type="ECO:0000256" key="8">
    <source>
        <dbReference type="RuleBase" id="RU004320"/>
    </source>
</evidence>
<evidence type="ECO:0000256" key="6">
    <source>
        <dbReference type="ARBA" id="ARBA00050038"/>
    </source>
</evidence>
<accession>A0A1F6E623</accession>
<evidence type="ECO:0000313" key="9">
    <source>
        <dbReference type="EMBL" id="OGG69155.1"/>
    </source>
</evidence>
<evidence type="ECO:0000256" key="1">
    <source>
        <dbReference type="ARBA" id="ARBA00013260"/>
    </source>
</evidence>
<evidence type="ECO:0000256" key="4">
    <source>
        <dbReference type="ARBA" id="ARBA00022884"/>
    </source>
</evidence>
<comment type="similarity">
    <text evidence="5 8">Belongs to the PTH family.</text>
</comment>
<evidence type="ECO:0000313" key="10">
    <source>
        <dbReference type="Proteomes" id="UP000176914"/>
    </source>
</evidence>
<dbReference type="Proteomes" id="UP000176914">
    <property type="component" value="Unassembled WGS sequence"/>
</dbReference>
<keyword evidence="4" id="KW-0694">RNA-binding</keyword>
<dbReference type="CDD" id="cd00462">
    <property type="entry name" value="PTH"/>
    <property type="match status" value="1"/>
</dbReference>
<dbReference type="NCBIfam" id="TIGR00447">
    <property type="entry name" value="pth"/>
    <property type="match status" value="1"/>
</dbReference>
<dbReference type="EC" id="3.1.1.29" evidence="1 7"/>